<feature type="region of interest" description="Disordered" evidence="1">
    <location>
        <begin position="252"/>
        <end position="384"/>
    </location>
</feature>
<feature type="compositionally biased region" description="Low complexity" evidence="1">
    <location>
        <begin position="319"/>
        <end position="331"/>
    </location>
</feature>
<name>A0A2C6KWA9_9APIC</name>
<dbReference type="VEuPathDB" id="ToxoDB:CSUI_005658"/>
<feature type="compositionally biased region" description="Low complexity" evidence="1">
    <location>
        <begin position="179"/>
        <end position="190"/>
    </location>
</feature>
<accession>A0A2C6KWA9</accession>
<evidence type="ECO:0000256" key="1">
    <source>
        <dbReference type="SAM" id="MobiDB-lite"/>
    </source>
</evidence>
<dbReference type="GeneID" id="94429039"/>
<reference evidence="2 3" key="1">
    <citation type="journal article" date="2017" name="Int. J. Parasitol.">
        <title>The genome of the protozoan parasite Cystoisospora suis and a reverse vaccinology approach to identify vaccine candidates.</title>
        <authorList>
            <person name="Palmieri N."/>
            <person name="Shrestha A."/>
            <person name="Ruttkowski B."/>
            <person name="Beck T."/>
            <person name="Vogl C."/>
            <person name="Tomley F."/>
            <person name="Blake D.P."/>
            <person name="Joachim A."/>
        </authorList>
    </citation>
    <scope>NUCLEOTIDE SEQUENCE [LARGE SCALE GENOMIC DNA]</scope>
    <source>
        <strain evidence="2 3">Wien I</strain>
    </source>
</reference>
<dbReference type="RefSeq" id="XP_067922196.1">
    <property type="nucleotide sequence ID" value="XM_068065828.1"/>
</dbReference>
<dbReference type="OrthoDB" id="333093at2759"/>
<feature type="region of interest" description="Disordered" evidence="1">
    <location>
        <begin position="400"/>
        <end position="440"/>
    </location>
</feature>
<dbReference type="EMBL" id="MIGC01002737">
    <property type="protein sequence ID" value="PHJ20508.1"/>
    <property type="molecule type" value="Genomic_DNA"/>
</dbReference>
<dbReference type="Proteomes" id="UP000221165">
    <property type="component" value="Unassembled WGS sequence"/>
</dbReference>
<feature type="compositionally biased region" description="Basic and acidic residues" evidence="1">
    <location>
        <begin position="514"/>
        <end position="553"/>
    </location>
</feature>
<feature type="compositionally biased region" description="Basic and acidic residues" evidence="1">
    <location>
        <begin position="294"/>
        <end position="318"/>
    </location>
</feature>
<feature type="non-terminal residue" evidence="2">
    <location>
        <position position="641"/>
    </location>
</feature>
<feature type="compositionally biased region" description="Basic and acidic residues" evidence="1">
    <location>
        <begin position="348"/>
        <end position="384"/>
    </location>
</feature>
<evidence type="ECO:0000313" key="2">
    <source>
        <dbReference type="EMBL" id="PHJ20508.1"/>
    </source>
</evidence>
<protein>
    <submittedName>
        <fullName evidence="2">Uncharacterized protein</fullName>
    </submittedName>
</protein>
<feature type="compositionally biased region" description="Basic and acidic residues" evidence="1">
    <location>
        <begin position="270"/>
        <end position="285"/>
    </location>
</feature>
<sequence>ELQFNSDDEPPCPYTGEVTVISPDADVFKTILALGEGHIEAGYGDEVCVRWKEVSPRSLATPKGREGDKHNSHLTALAGVLKRSDDRSENIPKNLSLLPLQTHEGEGVVELKASLGYSESLPQLISLAIRHMRKGEIALVTGPSHLLRTPQKYLYTPHAISSRVQSLLQSKHTHTTVPSSSSSSSSSLSTQVDFSCSSSSSLCERNLIEGSMCRDASPLHSSPPVSPPVSSSTAYSIFYKNSLRAKRRALRALRDSSQAAPSSTSSSCVKNEETVTLEVEKREESEGSSSRDISSMRETDDPKTVGEEKEVDLEKQDRSLPSTSSSLQQQGSDREVCVGGAFSQRLSMRNEERKGEAPNEKREKETPLHAQDSKSHHSRDLANEEGRSLPLLHRRSYHGEEEGFHTCSPSLSKENVPQEKHTSFSSSFSSAKRSGDRKEVEEPSCAVVLELVSVHPVRSLCEDGGIRVKVLEAGRGKSSSNSHDLVTCECAILRCHHAKKHRDEEEGEEEEETEGNRQGERPRDKEREDSSMSEESVERSSKDGDQKVRELEKRKKNKKRREEDERNQESSPFLLFKDVSLTDLPFYGLQTAVRYMKEGEVSQIYLKGPYARILTLLPPSSFISSCSSSLSSFLPPCCLEK</sequence>
<feature type="compositionally biased region" description="Low complexity" evidence="1">
    <location>
        <begin position="255"/>
        <end position="267"/>
    </location>
</feature>
<organism evidence="2 3">
    <name type="scientific">Cystoisospora suis</name>
    <dbReference type="NCBI Taxonomy" id="483139"/>
    <lineage>
        <taxon>Eukaryota</taxon>
        <taxon>Sar</taxon>
        <taxon>Alveolata</taxon>
        <taxon>Apicomplexa</taxon>
        <taxon>Conoidasida</taxon>
        <taxon>Coccidia</taxon>
        <taxon>Eucoccidiorida</taxon>
        <taxon>Eimeriorina</taxon>
        <taxon>Sarcocystidae</taxon>
        <taxon>Cystoisospora</taxon>
    </lineage>
</organism>
<dbReference type="AlphaFoldDB" id="A0A2C6KWA9"/>
<feature type="non-terminal residue" evidence="2">
    <location>
        <position position="1"/>
    </location>
</feature>
<feature type="region of interest" description="Disordered" evidence="1">
    <location>
        <begin position="171"/>
        <end position="190"/>
    </location>
</feature>
<gene>
    <name evidence="2" type="ORF">CSUI_005658</name>
</gene>
<comment type="caution">
    <text evidence="2">The sequence shown here is derived from an EMBL/GenBank/DDBJ whole genome shotgun (WGS) entry which is preliminary data.</text>
</comment>
<keyword evidence="3" id="KW-1185">Reference proteome</keyword>
<proteinExistence type="predicted"/>
<evidence type="ECO:0000313" key="3">
    <source>
        <dbReference type="Proteomes" id="UP000221165"/>
    </source>
</evidence>
<feature type="region of interest" description="Disordered" evidence="1">
    <location>
        <begin position="499"/>
        <end position="569"/>
    </location>
</feature>